<proteinExistence type="predicted"/>
<keyword evidence="3" id="KW-1185">Reference proteome</keyword>
<dbReference type="EMBL" id="JAACJL010000031">
    <property type="protein sequence ID" value="KAF4616507.1"/>
    <property type="molecule type" value="Genomic_DNA"/>
</dbReference>
<evidence type="ECO:0000313" key="2">
    <source>
        <dbReference type="EMBL" id="KAF4616507.1"/>
    </source>
</evidence>
<gene>
    <name evidence="2" type="ORF">D9613_008776</name>
</gene>
<accession>A0A8H4QUB0</accession>
<feature type="compositionally biased region" description="Polar residues" evidence="1">
    <location>
        <begin position="76"/>
        <end position="89"/>
    </location>
</feature>
<feature type="compositionally biased region" description="Low complexity" evidence="1">
    <location>
        <begin position="162"/>
        <end position="182"/>
    </location>
</feature>
<feature type="compositionally biased region" description="Polar residues" evidence="1">
    <location>
        <begin position="222"/>
        <end position="231"/>
    </location>
</feature>
<organism evidence="2 3">
    <name type="scientific">Agrocybe pediades</name>
    <dbReference type="NCBI Taxonomy" id="84607"/>
    <lineage>
        <taxon>Eukaryota</taxon>
        <taxon>Fungi</taxon>
        <taxon>Dikarya</taxon>
        <taxon>Basidiomycota</taxon>
        <taxon>Agaricomycotina</taxon>
        <taxon>Agaricomycetes</taxon>
        <taxon>Agaricomycetidae</taxon>
        <taxon>Agaricales</taxon>
        <taxon>Agaricineae</taxon>
        <taxon>Strophariaceae</taxon>
        <taxon>Agrocybe</taxon>
    </lineage>
</organism>
<feature type="region of interest" description="Disordered" evidence="1">
    <location>
        <begin position="319"/>
        <end position="341"/>
    </location>
</feature>
<dbReference type="AlphaFoldDB" id="A0A8H4QUB0"/>
<evidence type="ECO:0000256" key="1">
    <source>
        <dbReference type="SAM" id="MobiDB-lite"/>
    </source>
</evidence>
<feature type="region of interest" description="Disordered" evidence="1">
    <location>
        <begin position="205"/>
        <end position="232"/>
    </location>
</feature>
<feature type="compositionally biased region" description="Low complexity" evidence="1">
    <location>
        <begin position="90"/>
        <end position="101"/>
    </location>
</feature>
<feature type="compositionally biased region" description="Polar residues" evidence="1">
    <location>
        <begin position="328"/>
        <end position="341"/>
    </location>
</feature>
<comment type="caution">
    <text evidence="2">The sequence shown here is derived from an EMBL/GenBank/DDBJ whole genome shotgun (WGS) entry which is preliminary data.</text>
</comment>
<protein>
    <submittedName>
        <fullName evidence="2">Uncharacterized protein</fullName>
    </submittedName>
</protein>
<reference evidence="2 3" key="1">
    <citation type="submission" date="2019-12" db="EMBL/GenBank/DDBJ databases">
        <authorList>
            <person name="Floudas D."/>
            <person name="Bentzer J."/>
            <person name="Ahren D."/>
            <person name="Johansson T."/>
            <person name="Persson P."/>
            <person name="Tunlid A."/>
        </authorList>
    </citation>
    <scope>NUCLEOTIDE SEQUENCE [LARGE SCALE GENOMIC DNA]</scope>
    <source>
        <strain evidence="2 3">CBS 102.39</strain>
    </source>
</reference>
<feature type="region of interest" description="Disordered" evidence="1">
    <location>
        <begin position="161"/>
        <end position="187"/>
    </location>
</feature>
<name>A0A8H4QUB0_9AGAR</name>
<evidence type="ECO:0000313" key="3">
    <source>
        <dbReference type="Proteomes" id="UP000521872"/>
    </source>
</evidence>
<feature type="region of interest" description="Disordered" evidence="1">
    <location>
        <begin position="1"/>
        <end position="26"/>
    </location>
</feature>
<sequence length="341" mass="37359">MQGESRITAGGSKKRERGDDDEEEELEVRRLIRADRSSFHSPYVVHRLQAQPAPVPYEIPSHDLYPQVHRPPAQSAADSYRNSSQSPYNAQARPPAQFAAAYGTSSPRRPEQHAHSSRTSSYDTYADSEPSPSAGYRALFAPWHDHPTYSMYSYDPKMYRKAQTPSTAPPVASSSAHVAPPQHQRHRSQSVIDVDMLPSQCTISARAPDLPVSNPGKGSLVPSESSRSSGNAVIDLTGSRHRQIAPRRDPQPAGDVGLADPFTCRICGKPITNITVNDVLIEDTLYEERADFPLDMFRADTARFGCCTCILDNMIRQRESRGSGVGNPGTSQSTAKQASNG</sequence>
<feature type="region of interest" description="Disordered" evidence="1">
    <location>
        <begin position="237"/>
        <end position="256"/>
    </location>
</feature>
<feature type="region of interest" description="Disordered" evidence="1">
    <location>
        <begin position="55"/>
        <end position="131"/>
    </location>
</feature>
<dbReference type="Proteomes" id="UP000521872">
    <property type="component" value="Unassembled WGS sequence"/>
</dbReference>